<dbReference type="EMBL" id="CM010722">
    <property type="protein sequence ID" value="RZC73594.1"/>
    <property type="molecule type" value="Genomic_DNA"/>
</dbReference>
<dbReference type="Gramene" id="RZC73594">
    <property type="protein sequence ID" value="RZC73594"/>
    <property type="gene ID" value="C5167_049075"/>
</dbReference>
<reference evidence="1 2" key="1">
    <citation type="journal article" date="2018" name="Science">
        <title>The opium poppy genome and morphinan production.</title>
        <authorList>
            <person name="Guo L."/>
            <person name="Winzer T."/>
            <person name="Yang X."/>
            <person name="Li Y."/>
            <person name="Ning Z."/>
            <person name="He Z."/>
            <person name="Teodor R."/>
            <person name="Lu Y."/>
            <person name="Bowser T.A."/>
            <person name="Graham I.A."/>
            <person name="Ye K."/>
        </authorList>
    </citation>
    <scope>NUCLEOTIDE SEQUENCE [LARGE SCALE GENOMIC DNA]</scope>
    <source>
        <strain evidence="2">cv. HN1</strain>
        <tissue evidence="1">Leaves</tissue>
    </source>
</reference>
<dbReference type="AlphaFoldDB" id="A0A4Y7KJS9"/>
<dbReference type="Proteomes" id="UP000316621">
    <property type="component" value="Chromosome 8"/>
</dbReference>
<keyword evidence="2" id="KW-1185">Reference proteome</keyword>
<sequence>MKKLLIRVMEKLRRFSRPCKVYPQKSHQENYMMELGFFKSLSQWVGNNLMKSGDHETWAFDLQGAVDMFNSYRKINTCGGVDGGGAGFGGG</sequence>
<gene>
    <name evidence="1" type="ORF">C5167_049075</name>
</gene>
<dbReference type="STRING" id="3469.A0A4Y7KJS9"/>
<evidence type="ECO:0000313" key="2">
    <source>
        <dbReference type="Proteomes" id="UP000316621"/>
    </source>
</evidence>
<proteinExistence type="predicted"/>
<evidence type="ECO:0000313" key="1">
    <source>
        <dbReference type="EMBL" id="RZC73594.1"/>
    </source>
</evidence>
<organism evidence="1 2">
    <name type="scientific">Papaver somniferum</name>
    <name type="common">Opium poppy</name>
    <dbReference type="NCBI Taxonomy" id="3469"/>
    <lineage>
        <taxon>Eukaryota</taxon>
        <taxon>Viridiplantae</taxon>
        <taxon>Streptophyta</taxon>
        <taxon>Embryophyta</taxon>
        <taxon>Tracheophyta</taxon>
        <taxon>Spermatophyta</taxon>
        <taxon>Magnoliopsida</taxon>
        <taxon>Ranunculales</taxon>
        <taxon>Papaveraceae</taxon>
        <taxon>Papaveroideae</taxon>
        <taxon>Papaver</taxon>
    </lineage>
</organism>
<accession>A0A4Y7KJS9</accession>
<name>A0A4Y7KJS9_PAPSO</name>
<protein>
    <submittedName>
        <fullName evidence="1">Uncharacterized protein</fullName>
    </submittedName>
</protein>